<comment type="caution">
    <text evidence="1">The sequence shown here is derived from an EMBL/GenBank/DDBJ whole genome shotgun (WGS) entry which is preliminary data.</text>
</comment>
<evidence type="ECO:0000313" key="1">
    <source>
        <dbReference type="EMBL" id="PIT89685.1"/>
    </source>
</evidence>
<protein>
    <submittedName>
        <fullName evidence="1">Uncharacterized protein</fullName>
    </submittedName>
</protein>
<sequence>MTTIESVRKTMRKNNEYYRPLVDLSDYDFNLIFFAAWVGQPLLCYDPTNKIEYLAVVFIHDELGYCIKSLSGPLTEKRWTISATTLELKAKFDCCKEAKSYFADKGILVK</sequence>
<dbReference type="EMBL" id="PFBP01000040">
    <property type="protein sequence ID" value="PIT89685.1"/>
    <property type="molecule type" value="Genomic_DNA"/>
</dbReference>
<accession>A0A2M6WAH3</accession>
<organism evidence="1 2">
    <name type="scientific">Candidatus Kuenenbacteria bacterium CG10_big_fil_rev_8_21_14_0_10_36_11</name>
    <dbReference type="NCBI Taxonomy" id="1974618"/>
    <lineage>
        <taxon>Bacteria</taxon>
        <taxon>Candidatus Kueneniibacteriota</taxon>
    </lineage>
</organism>
<proteinExistence type="predicted"/>
<dbReference type="AlphaFoldDB" id="A0A2M6WAH3"/>
<evidence type="ECO:0000313" key="2">
    <source>
        <dbReference type="Proteomes" id="UP000231464"/>
    </source>
</evidence>
<dbReference type="Proteomes" id="UP000231464">
    <property type="component" value="Unassembled WGS sequence"/>
</dbReference>
<reference evidence="2" key="1">
    <citation type="submission" date="2017-09" db="EMBL/GenBank/DDBJ databases">
        <title>Depth-based differentiation of microbial function through sediment-hosted aquifers and enrichment of novel symbionts in the deep terrestrial subsurface.</title>
        <authorList>
            <person name="Probst A.J."/>
            <person name="Ladd B."/>
            <person name="Jarett J.K."/>
            <person name="Geller-Mcgrath D.E."/>
            <person name="Sieber C.M.K."/>
            <person name="Emerson J.B."/>
            <person name="Anantharaman K."/>
            <person name="Thomas B.C."/>
            <person name="Malmstrom R."/>
            <person name="Stieglmeier M."/>
            <person name="Klingl A."/>
            <person name="Woyke T."/>
            <person name="Ryan C.M."/>
            <person name="Banfield J.F."/>
        </authorList>
    </citation>
    <scope>NUCLEOTIDE SEQUENCE [LARGE SCALE GENOMIC DNA]</scope>
</reference>
<name>A0A2M6WAH3_9BACT</name>
<gene>
    <name evidence="1" type="ORF">COU23_02610</name>
</gene>